<sequence>MPERGRNDHPHEFYRDGARESIINDATADGAKAIGVRSDADPLQSANRGPFHVDHLEVEEGMKRFRELMEGKK</sequence>
<evidence type="ECO:0000313" key="2">
    <source>
        <dbReference type="Proteomes" id="UP000076226"/>
    </source>
</evidence>
<keyword evidence="2" id="KW-1185">Reference proteome</keyword>
<accession>A0ABM6ACZ2</accession>
<reference evidence="1 2" key="1">
    <citation type="submission" date="2016-02" db="EMBL/GenBank/DDBJ databases">
        <title>Complete genome sequence of Geobacillus subterraneus KCTC 3922T.</title>
        <authorList>
            <person name="Lee D.-W."/>
            <person name="Lee Y.-J."/>
            <person name="Lee S.-J."/>
            <person name="Park G.-S."/>
            <person name="Lee S.-J."/>
            <person name="Shin J.-H."/>
        </authorList>
    </citation>
    <scope>NUCLEOTIDE SEQUENCE [LARGE SCALE GENOMIC DNA]</scope>
    <source>
        <strain evidence="1 2">KCTC 3922</strain>
    </source>
</reference>
<proteinExistence type="predicted"/>
<gene>
    <name evidence="1" type="ORF">GS3922_11370</name>
</gene>
<name>A0ABM6ACZ2_9BACL</name>
<protein>
    <submittedName>
        <fullName evidence="1">Uncharacterized protein</fullName>
    </submittedName>
</protein>
<dbReference type="EMBL" id="CP014342">
    <property type="protein sequence ID" value="AMX84212.1"/>
    <property type="molecule type" value="Genomic_DNA"/>
</dbReference>
<organism evidence="1 2">
    <name type="scientific">Geobacillus subterraneus</name>
    <dbReference type="NCBI Taxonomy" id="129338"/>
    <lineage>
        <taxon>Bacteria</taxon>
        <taxon>Bacillati</taxon>
        <taxon>Bacillota</taxon>
        <taxon>Bacilli</taxon>
        <taxon>Bacillales</taxon>
        <taxon>Anoxybacillaceae</taxon>
        <taxon>Geobacillus</taxon>
    </lineage>
</organism>
<dbReference type="RefSeq" id="WP_063166459.1">
    <property type="nucleotide sequence ID" value="NZ_CP014342.1"/>
</dbReference>
<dbReference type="Proteomes" id="UP000076226">
    <property type="component" value="Chromosome"/>
</dbReference>
<evidence type="ECO:0000313" key="1">
    <source>
        <dbReference type="EMBL" id="AMX84212.1"/>
    </source>
</evidence>